<dbReference type="EMBL" id="CACRXK020018436">
    <property type="protein sequence ID" value="CAB4032477.1"/>
    <property type="molecule type" value="Genomic_DNA"/>
</dbReference>
<evidence type="ECO:0000313" key="3">
    <source>
        <dbReference type="Proteomes" id="UP001152795"/>
    </source>
</evidence>
<organism evidence="2 3">
    <name type="scientific">Paramuricea clavata</name>
    <name type="common">Red gorgonian</name>
    <name type="synonym">Violescent sea-whip</name>
    <dbReference type="NCBI Taxonomy" id="317549"/>
    <lineage>
        <taxon>Eukaryota</taxon>
        <taxon>Metazoa</taxon>
        <taxon>Cnidaria</taxon>
        <taxon>Anthozoa</taxon>
        <taxon>Octocorallia</taxon>
        <taxon>Malacalcyonacea</taxon>
        <taxon>Plexauridae</taxon>
        <taxon>Paramuricea</taxon>
    </lineage>
</organism>
<dbReference type="PANTHER" id="PTHR19446">
    <property type="entry name" value="REVERSE TRANSCRIPTASES"/>
    <property type="match status" value="1"/>
</dbReference>
<dbReference type="Proteomes" id="UP001152795">
    <property type="component" value="Unassembled WGS sequence"/>
</dbReference>
<evidence type="ECO:0000313" key="2">
    <source>
        <dbReference type="EMBL" id="CAB4032477.1"/>
    </source>
</evidence>
<protein>
    <recommendedName>
        <fullName evidence="1">Reverse transcriptase domain-containing protein</fullName>
    </recommendedName>
</protein>
<dbReference type="SUPFAM" id="SSF56672">
    <property type="entry name" value="DNA/RNA polymerases"/>
    <property type="match status" value="1"/>
</dbReference>
<dbReference type="InterPro" id="IPR043502">
    <property type="entry name" value="DNA/RNA_pol_sf"/>
</dbReference>
<dbReference type="OrthoDB" id="5985125at2759"/>
<feature type="non-terminal residue" evidence="2">
    <location>
        <position position="160"/>
    </location>
</feature>
<feature type="domain" description="Reverse transcriptase" evidence="1">
    <location>
        <begin position="77"/>
        <end position="160"/>
    </location>
</feature>
<reference evidence="2" key="1">
    <citation type="submission" date="2020-04" db="EMBL/GenBank/DDBJ databases">
        <authorList>
            <person name="Alioto T."/>
            <person name="Alioto T."/>
            <person name="Gomez Garrido J."/>
        </authorList>
    </citation>
    <scope>NUCLEOTIDE SEQUENCE</scope>
    <source>
        <strain evidence="2">A484AB</strain>
    </source>
</reference>
<feature type="non-terminal residue" evidence="2">
    <location>
        <position position="1"/>
    </location>
</feature>
<dbReference type="AlphaFoldDB" id="A0A6S7JMD9"/>
<keyword evidence="3" id="KW-1185">Reference proteome</keyword>
<comment type="caution">
    <text evidence="2">The sequence shown here is derived from an EMBL/GenBank/DDBJ whole genome shotgun (WGS) entry which is preliminary data.</text>
</comment>
<evidence type="ECO:0000259" key="1">
    <source>
        <dbReference type="Pfam" id="PF00078"/>
    </source>
</evidence>
<dbReference type="Pfam" id="PF00078">
    <property type="entry name" value="RVT_1"/>
    <property type="match status" value="1"/>
</dbReference>
<sequence>FEFKEVDESFILRELGSLKTNKATGLDQISAKLLKDSSSIIASGLTKIINASFVSQTFPDVWKKGKIIPFFKSNDPTSPNNYRPITILPIVSKIMERIVHRQVYEYLQEHDLITSEQFGFRPKLSTSIALTQLTEEILHNLDNKLVTGAVFIDLRKAFDT</sequence>
<proteinExistence type="predicted"/>
<gene>
    <name evidence="2" type="ORF">PACLA_8A085017</name>
</gene>
<accession>A0A6S7JMD9</accession>
<dbReference type="InterPro" id="IPR000477">
    <property type="entry name" value="RT_dom"/>
</dbReference>
<name>A0A6S7JMD9_PARCT</name>